<name>A0ABT2CTM8_9BURK</name>
<organism evidence="1 2">
    <name type="scientific">Massilia terrae</name>
    <dbReference type="NCBI Taxonomy" id="1811224"/>
    <lineage>
        <taxon>Bacteria</taxon>
        <taxon>Pseudomonadati</taxon>
        <taxon>Pseudomonadota</taxon>
        <taxon>Betaproteobacteria</taxon>
        <taxon>Burkholderiales</taxon>
        <taxon>Oxalobacteraceae</taxon>
        <taxon>Telluria group</taxon>
        <taxon>Massilia</taxon>
    </lineage>
</organism>
<proteinExistence type="predicted"/>
<evidence type="ECO:0000313" key="2">
    <source>
        <dbReference type="Proteomes" id="UP001204621"/>
    </source>
</evidence>
<sequence length="110" mass="11712">MEIVRIFDNYDAAQQARNALLAAGFSDASVRLKTMIDEAGPGQSNFTVGNDPDVVGGQAYSRTFEPEHQQGLFLMRVVASEPGQAEQAAQICMRYGARSGDPGDHPPGAA</sequence>
<keyword evidence="2" id="KW-1185">Reference proteome</keyword>
<protein>
    <recommendedName>
        <fullName evidence="3">General stress protein 17M-like domain-containing protein</fullName>
    </recommendedName>
</protein>
<evidence type="ECO:0000313" key="1">
    <source>
        <dbReference type="EMBL" id="MCS0656946.1"/>
    </source>
</evidence>
<dbReference type="Proteomes" id="UP001204621">
    <property type="component" value="Unassembled WGS sequence"/>
</dbReference>
<comment type="caution">
    <text evidence="1">The sequence shown here is derived from an EMBL/GenBank/DDBJ whole genome shotgun (WGS) entry which is preliminary data.</text>
</comment>
<dbReference type="RefSeq" id="WP_258810115.1">
    <property type="nucleotide sequence ID" value="NZ_JANUGU010000001.1"/>
</dbReference>
<accession>A0ABT2CTM8</accession>
<reference evidence="1 2" key="1">
    <citation type="submission" date="2022-08" db="EMBL/GenBank/DDBJ databases">
        <title>Reclassification of Massilia species as members of the genera Telluria, Duganella, Pseudoduganella, Mokoshia gen. nov. and Zemynaea gen. nov. using orthogonal and non-orthogonal genome-based approaches.</title>
        <authorList>
            <person name="Bowman J.P."/>
        </authorList>
    </citation>
    <scope>NUCLEOTIDE SEQUENCE [LARGE SCALE GENOMIC DNA]</scope>
    <source>
        <strain evidence="1 2">JCM 31606</strain>
    </source>
</reference>
<evidence type="ECO:0008006" key="3">
    <source>
        <dbReference type="Google" id="ProtNLM"/>
    </source>
</evidence>
<gene>
    <name evidence="1" type="ORF">NX778_02590</name>
</gene>
<dbReference type="EMBL" id="JANUGU010000001">
    <property type="protein sequence ID" value="MCS0656946.1"/>
    <property type="molecule type" value="Genomic_DNA"/>
</dbReference>